<evidence type="ECO:0000313" key="1">
    <source>
        <dbReference type="EMBL" id="ETE67115.1"/>
    </source>
</evidence>
<dbReference type="PANTHER" id="PTHR45913">
    <property type="entry name" value="EPM2A-INTERACTING PROTEIN 1"/>
    <property type="match status" value="1"/>
</dbReference>
<sequence>EYIKKERKSLIYDGELHDKRSCGNRIQDLGFDVLLQRRSARKTMPTVNHLDAQNTGTAFEIYVSLIWDSSQPRVSDSASGLIGKHNENLRFLRKKCQACFTEFRRQFEEAEAELNPCVEREIIILSYKQGIDFMGTVPEDMQLPQYVWCYELLSKKATKPSKLQKHLNTKHKEQATKNIIFFFKSGERKLWESKKMVKKKKTATGCNNENAVRASFEVSQPIAKTRKLCTIAEELTLLAVEIMVSALIIKRRIDGLSANIKEQLLERIHLFPYFALQLDESMDINKAILLCYIRYQHEKRVLKDILFIYLLVRYTLTAEEIVNNLNEVITSRDMNWLKSIGIRTDSAGAMSGNVTGLVAWIKEIVPSVTWYHYCIHREALAAKKIPEKPKQAFKRIIKLMYLSDIFTHLNMLDLSLQGEEITVLKCFLNPAALYGATTGLKSVPPSGGPGPNNPYTSVGFKGKTQEAPRCLEKQKGRLDFQPGPHLGLSIYSKRNKIRKMEQGDTMEMSFIERKYVDRCKGDPCETISGYQMDTTLPAFMKVYVGLVFSKLSNKILAEADLHGTGDQILIQNQSCSEGSSCDLAAPLWSPLTTPGIEVS</sequence>
<feature type="non-terminal residue" evidence="1">
    <location>
        <position position="1"/>
    </location>
</feature>
<dbReference type="PANTHER" id="PTHR45913:SF19">
    <property type="entry name" value="LOW QUALITY PROTEIN: ZINC FINGER BED DOMAIN-CONTAINING PROTEIN 5-LIKE"/>
    <property type="match status" value="1"/>
</dbReference>
<keyword evidence="2" id="KW-1185">Reference proteome</keyword>
<dbReference type="Proteomes" id="UP000018936">
    <property type="component" value="Unassembled WGS sequence"/>
</dbReference>
<protein>
    <submittedName>
        <fullName evidence="1">Zinc finger MYM-type protein 6</fullName>
    </submittedName>
</protein>
<accession>V8NYJ0</accession>
<dbReference type="OrthoDB" id="1101576at2759"/>
<dbReference type="EMBL" id="AZIM01001387">
    <property type="protein sequence ID" value="ETE67115.1"/>
    <property type="molecule type" value="Genomic_DNA"/>
</dbReference>
<comment type="caution">
    <text evidence="1">The sequence shown here is derived from an EMBL/GenBank/DDBJ whole genome shotgun (WGS) entry which is preliminary data.</text>
</comment>
<gene>
    <name evidence="1" type="primary">ZMYM6</name>
    <name evidence="1" type="ORF">L345_07099</name>
</gene>
<dbReference type="AlphaFoldDB" id="V8NYJ0"/>
<name>V8NYJ0_OPHHA</name>
<evidence type="ECO:0000313" key="2">
    <source>
        <dbReference type="Proteomes" id="UP000018936"/>
    </source>
</evidence>
<organism evidence="1 2">
    <name type="scientific">Ophiophagus hannah</name>
    <name type="common">King cobra</name>
    <name type="synonym">Naja hannah</name>
    <dbReference type="NCBI Taxonomy" id="8665"/>
    <lineage>
        <taxon>Eukaryota</taxon>
        <taxon>Metazoa</taxon>
        <taxon>Chordata</taxon>
        <taxon>Craniata</taxon>
        <taxon>Vertebrata</taxon>
        <taxon>Euteleostomi</taxon>
        <taxon>Lepidosauria</taxon>
        <taxon>Squamata</taxon>
        <taxon>Bifurcata</taxon>
        <taxon>Unidentata</taxon>
        <taxon>Episquamata</taxon>
        <taxon>Toxicofera</taxon>
        <taxon>Serpentes</taxon>
        <taxon>Colubroidea</taxon>
        <taxon>Elapidae</taxon>
        <taxon>Elapinae</taxon>
        <taxon>Ophiophagus</taxon>
    </lineage>
</organism>
<proteinExistence type="predicted"/>
<reference evidence="1 2" key="1">
    <citation type="journal article" date="2013" name="Proc. Natl. Acad. Sci. U.S.A.">
        <title>The king cobra genome reveals dynamic gene evolution and adaptation in the snake venom system.</title>
        <authorList>
            <person name="Vonk F.J."/>
            <person name="Casewell N.R."/>
            <person name="Henkel C.V."/>
            <person name="Heimberg A.M."/>
            <person name="Jansen H.J."/>
            <person name="McCleary R.J."/>
            <person name="Kerkkamp H.M."/>
            <person name="Vos R.A."/>
            <person name="Guerreiro I."/>
            <person name="Calvete J.J."/>
            <person name="Wuster W."/>
            <person name="Woods A.E."/>
            <person name="Logan J.M."/>
            <person name="Harrison R.A."/>
            <person name="Castoe T.A."/>
            <person name="de Koning A.P."/>
            <person name="Pollock D.D."/>
            <person name="Yandell M."/>
            <person name="Calderon D."/>
            <person name="Renjifo C."/>
            <person name="Currier R.B."/>
            <person name="Salgado D."/>
            <person name="Pla D."/>
            <person name="Sanz L."/>
            <person name="Hyder A.S."/>
            <person name="Ribeiro J.M."/>
            <person name="Arntzen J.W."/>
            <person name="van den Thillart G.E."/>
            <person name="Boetzer M."/>
            <person name="Pirovano W."/>
            <person name="Dirks R.P."/>
            <person name="Spaink H.P."/>
            <person name="Duboule D."/>
            <person name="McGlinn E."/>
            <person name="Kini R.M."/>
            <person name="Richardson M.K."/>
        </authorList>
    </citation>
    <scope>NUCLEOTIDE SEQUENCE</scope>
    <source>
        <tissue evidence="1">Blood</tissue>
    </source>
</reference>